<evidence type="ECO:0000256" key="3">
    <source>
        <dbReference type="ARBA" id="ARBA00023163"/>
    </source>
</evidence>
<name>A0ABP7BRW1_9MICC</name>
<sequence length="253" mass="26361">MTKQGEREAPAYPIGSVDKALRLLLLVAERSGGLRIGEASTLLGVAPSTAHRLLQMLAHYGFAEQDPESKAYAAGPAIRRLRNSRARILEIARPVLEDLVEATQETVHLAALEQGMAVTLLSVESPHLLRVGDRSGHSQPAYLSAMGKALLADLDAGALAELFPEGFERGRAESVEELSAVLDEVRSLGYSFQDGEVESGVSALAVPVRGAGGAVEFAIGITYPSGRIPASGFGRAVAAAQNAAAALAAALQA</sequence>
<gene>
    <name evidence="6" type="ORF">GCM10023081_02350</name>
</gene>
<keyword evidence="1" id="KW-0805">Transcription regulation</keyword>
<proteinExistence type="predicted"/>
<comment type="caution">
    <text evidence="6">The sequence shown here is derived from an EMBL/GenBank/DDBJ whole genome shotgun (WGS) entry which is preliminary data.</text>
</comment>
<accession>A0ABP7BRW1</accession>
<evidence type="ECO:0000256" key="2">
    <source>
        <dbReference type="ARBA" id="ARBA00023125"/>
    </source>
</evidence>
<keyword evidence="7" id="KW-1185">Reference proteome</keyword>
<evidence type="ECO:0000256" key="1">
    <source>
        <dbReference type="ARBA" id="ARBA00023015"/>
    </source>
</evidence>
<dbReference type="InterPro" id="IPR036388">
    <property type="entry name" value="WH-like_DNA-bd_sf"/>
</dbReference>
<dbReference type="PANTHER" id="PTHR30136">
    <property type="entry name" value="HELIX-TURN-HELIX TRANSCRIPTIONAL REGULATOR, ICLR FAMILY"/>
    <property type="match status" value="1"/>
</dbReference>
<feature type="domain" description="HTH iclR-type" evidence="4">
    <location>
        <begin position="14"/>
        <end position="76"/>
    </location>
</feature>
<feature type="domain" description="IclR-ED" evidence="5">
    <location>
        <begin position="70"/>
        <end position="253"/>
    </location>
</feature>
<dbReference type="InterPro" id="IPR029016">
    <property type="entry name" value="GAF-like_dom_sf"/>
</dbReference>
<keyword evidence="2" id="KW-0238">DNA-binding</keyword>
<dbReference type="InterPro" id="IPR050707">
    <property type="entry name" value="HTH_MetabolicPath_Reg"/>
</dbReference>
<dbReference type="Proteomes" id="UP001500752">
    <property type="component" value="Unassembled WGS sequence"/>
</dbReference>
<evidence type="ECO:0000313" key="6">
    <source>
        <dbReference type="EMBL" id="GAA3667062.1"/>
    </source>
</evidence>
<dbReference type="InterPro" id="IPR014757">
    <property type="entry name" value="Tscrpt_reg_IclR_C"/>
</dbReference>
<dbReference type="PROSITE" id="PS51077">
    <property type="entry name" value="HTH_ICLR"/>
    <property type="match status" value="1"/>
</dbReference>
<keyword evidence="3" id="KW-0804">Transcription</keyword>
<dbReference type="SUPFAM" id="SSF55781">
    <property type="entry name" value="GAF domain-like"/>
    <property type="match status" value="1"/>
</dbReference>
<dbReference type="Pfam" id="PF01614">
    <property type="entry name" value="IclR_C"/>
    <property type="match status" value="1"/>
</dbReference>
<evidence type="ECO:0000313" key="7">
    <source>
        <dbReference type="Proteomes" id="UP001500752"/>
    </source>
</evidence>
<dbReference type="Gene3D" id="1.10.10.10">
    <property type="entry name" value="Winged helix-like DNA-binding domain superfamily/Winged helix DNA-binding domain"/>
    <property type="match status" value="1"/>
</dbReference>
<organism evidence="6 7">
    <name type="scientific">Arthrobacter ginkgonis</name>
    <dbReference type="NCBI Taxonomy" id="1630594"/>
    <lineage>
        <taxon>Bacteria</taxon>
        <taxon>Bacillati</taxon>
        <taxon>Actinomycetota</taxon>
        <taxon>Actinomycetes</taxon>
        <taxon>Micrococcales</taxon>
        <taxon>Micrococcaceae</taxon>
        <taxon>Arthrobacter</taxon>
    </lineage>
</organism>
<dbReference type="PROSITE" id="PS51078">
    <property type="entry name" value="ICLR_ED"/>
    <property type="match status" value="1"/>
</dbReference>
<reference evidence="7" key="1">
    <citation type="journal article" date="2019" name="Int. J. Syst. Evol. Microbiol.">
        <title>The Global Catalogue of Microorganisms (GCM) 10K type strain sequencing project: providing services to taxonomists for standard genome sequencing and annotation.</title>
        <authorList>
            <consortium name="The Broad Institute Genomics Platform"/>
            <consortium name="The Broad Institute Genome Sequencing Center for Infectious Disease"/>
            <person name="Wu L."/>
            <person name="Ma J."/>
        </authorList>
    </citation>
    <scope>NUCLEOTIDE SEQUENCE [LARGE SCALE GENOMIC DNA]</scope>
    <source>
        <strain evidence="7">JCM 30742</strain>
    </source>
</reference>
<dbReference type="RefSeq" id="WP_345147839.1">
    <property type="nucleotide sequence ID" value="NZ_BAABEO010000002.1"/>
</dbReference>
<dbReference type="Gene3D" id="3.30.450.40">
    <property type="match status" value="1"/>
</dbReference>
<dbReference type="SMART" id="SM00346">
    <property type="entry name" value="HTH_ICLR"/>
    <property type="match status" value="1"/>
</dbReference>
<dbReference type="EMBL" id="BAABEO010000002">
    <property type="protein sequence ID" value="GAA3667062.1"/>
    <property type="molecule type" value="Genomic_DNA"/>
</dbReference>
<dbReference type="InterPro" id="IPR036390">
    <property type="entry name" value="WH_DNA-bd_sf"/>
</dbReference>
<evidence type="ECO:0000259" key="5">
    <source>
        <dbReference type="PROSITE" id="PS51078"/>
    </source>
</evidence>
<protein>
    <submittedName>
        <fullName evidence="6">IclR family transcriptional regulator</fullName>
    </submittedName>
</protein>
<dbReference type="SUPFAM" id="SSF46785">
    <property type="entry name" value="Winged helix' DNA-binding domain"/>
    <property type="match status" value="1"/>
</dbReference>
<dbReference type="PANTHER" id="PTHR30136:SF24">
    <property type="entry name" value="HTH-TYPE TRANSCRIPTIONAL REPRESSOR ALLR"/>
    <property type="match status" value="1"/>
</dbReference>
<evidence type="ECO:0000259" key="4">
    <source>
        <dbReference type="PROSITE" id="PS51077"/>
    </source>
</evidence>
<dbReference type="InterPro" id="IPR005471">
    <property type="entry name" value="Tscrpt_reg_IclR_N"/>
</dbReference>
<dbReference type="Pfam" id="PF09339">
    <property type="entry name" value="HTH_IclR"/>
    <property type="match status" value="1"/>
</dbReference>